<reference evidence="3 4" key="2">
    <citation type="submission" date="2019-09" db="EMBL/GenBank/DDBJ databases">
        <title>Complete Genome Sequence and Methylome Analysis of free living Spirochaetas.</title>
        <authorList>
            <person name="Leshcheva N."/>
            <person name="Mikheeva N."/>
        </authorList>
    </citation>
    <scope>NUCLEOTIDE SEQUENCE [LARGE SCALE GENOMIC DNA]</scope>
    <source>
        <strain evidence="3 4">P</strain>
    </source>
</reference>
<dbReference type="InterPro" id="IPR003675">
    <property type="entry name" value="Rce1/LyrA-like_dom"/>
</dbReference>
<feature type="domain" description="CAAX prenyl protease 2/Lysostaphin resistance protein A-like" evidence="2">
    <location>
        <begin position="59"/>
        <end position="144"/>
    </location>
</feature>
<dbReference type="EMBL" id="CP035807">
    <property type="protein sequence ID" value="QEN03557.1"/>
    <property type="molecule type" value="Genomic_DNA"/>
</dbReference>
<keyword evidence="1" id="KW-0812">Transmembrane</keyword>
<feature type="transmembrane region" description="Helical" evidence="1">
    <location>
        <begin position="12"/>
        <end position="31"/>
    </location>
</feature>
<dbReference type="Proteomes" id="UP000323824">
    <property type="component" value="Chromosome"/>
</dbReference>
<feature type="transmembrane region" description="Helical" evidence="1">
    <location>
        <begin position="112"/>
        <end position="141"/>
    </location>
</feature>
<evidence type="ECO:0000256" key="1">
    <source>
        <dbReference type="SAM" id="Phobius"/>
    </source>
</evidence>
<accession>A0A5C1Q826</accession>
<keyword evidence="3" id="KW-0482">Metalloprotease</keyword>
<proteinExistence type="predicted"/>
<gene>
    <name evidence="3" type="ORF">EW093_02190</name>
</gene>
<evidence type="ECO:0000259" key="2">
    <source>
        <dbReference type="Pfam" id="PF02517"/>
    </source>
</evidence>
<dbReference type="PANTHER" id="PTHR36435:SF1">
    <property type="entry name" value="CAAX AMINO TERMINAL PROTEASE FAMILY PROTEIN"/>
    <property type="match status" value="1"/>
</dbReference>
<keyword evidence="1" id="KW-0472">Membrane</keyword>
<dbReference type="InterPro" id="IPR052710">
    <property type="entry name" value="CAAX_protease"/>
</dbReference>
<name>A0A5C1Q826_9SPIO</name>
<keyword evidence="3" id="KW-0378">Hydrolase</keyword>
<evidence type="ECO:0000313" key="4">
    <source>
        <dbReference type="Proteomes" id="UP000323824"/>
    </source>
</evidence>
<dbReference type="GO" id="GO:0008237">
    <property type="term" value="F:metallopeptidase activity"/>
    <property type="evidence" value="ECO:0007669"/>
    <property type="project" value="UniProtKB-KW"/>
</dbReference>
<dbReference type="PANTHER" id="PTHR36435">
    <property type="entry name" value="SLR1288 PROTEIN"/>
    <property type="match status" value="1"/>
</dbReference>
<dbReference type="GO" id="GO:0004175">
    <property type="term" value="F:endopeptidase activity"/>
    <property type="evidence" value="ECO:0007669"/>
    <property type="project" value="UniProtKB-ARBA"/>
</dbReference>
<evidence type="ECO:0000313" key="3">
    <source>
        <dbReference type="EMBL" id="QEN03557.1"/>
    </source>
</evidence>
<feature type="transmembrane region" description="Helical" evidence="1">
    <location>
        <begin position="169"/>
        <end position="191"/>
    </location>
</feature>
<dbReference type="RefSeq" id="WP_149566815.1">
    <property type="nucleotide sequence ID" value="NZ_CP035807.1"/>
</dbReference>
<dbReference type="GO" id="GO:0080120">
    <property type="term" value="P:CAAX-box protein maturation"/>
    <property type="evidence" value="ECO:0007669"/>
    <property type="project" value="UniProtKB-ARBA"/>
</dbReference>
<dbReference type="AlphaFoldDB" id="A0A5C1Q826"/>
<dbReference type="Pfam" id="PF02517">
    <property type="entry name" value="Rce1-like"/>
    <property type="match status" value="1"/>
</dbReference>
<dbReference type="KEGG" id="sper:EW093_02190"/>
<keyword evidence="4" id="KW-1185">Reference proteome</keyword>
<feature type="transmembrane region" description="Helical" evidence="1">
    <location>
        <begin position="79"/>
        <end position="105"/>
    </location>
</feature>
<reference evidence="3 4" key="1">
    <citation type="submission" date="2019-02" db="EMBL/GenBank/DDBJ databases">
        <authorList>
            <person name="Fomenkov A."/>
            <person name="Dubinina G."/>
            <person name="Grabovich M."/>
            <person name="Vincze T."/>
            <person name="Roberts R.J."/>
        </authorList>
    </citation>
    <scope>NUCLEOTIDE SEQUENCE [LARGE SCALE GENOMIC DNA]</scope>
    <source>
        <strain evidence="3 4">P</strain>
    </source>
</reference>
<dbReference type="GO" id="GO:0006508">
    <property type="term" value="P:proteolysis"/>
    <property type="evidence" value="ECO:0007669"/>
    <property type="project" value="UniProtKB-KW"/>
</dbReference>
<keyword evidence="3" id="KW-0645">Protease</keyword>
<sequence length="202" mass="23506">MELFEIKKQHLGFNLLSLIPILLIVFGYDIVSSEINNIFVFFFKIENSNSFFDDNEISILSVIKLCIIPSVLEEWIFRFLFLTYLCRYLTVFKSILISSIVFSLFHSGVLRFIYALPIGILLAIIFVYSSSIVYCVVIHFFSNLWGFISSKIIHNINGYTRDNSVSFQVWYLDILGIVCLSLGLFFLFRIISKSTLRSRREV</sequence>
<organism evidence="3 4">
    <name type="scientific">Thiospirochaeta perfilievii</name>
    <dbReference type="NCBI Taxonomy" id="252967"/>
    <lineage>
        <taxon>Bacteria</taxon>
        <taxon>Pseudomonadati</taxon>
        <taxon>Spirochaetota</taxon>
        <taxon>Spirochaetia</taxon>
        <taxon>Spirochaetales</taxon>
        <taxon>Spirochaetaceae</taxon>
        <taxon>Thiospirochaeta</taxon>
    </lineage>
</organism>
<keyword evidence="1" id="KW-1133">Transmembrane helix</keyword>
<protein>
    <submittedName>
        <fullName evidence="3">CPBP family intramembrane metalloprotease</fullName>
    </submittedName>
</protein>